<feature type="transmembrane region" description="Helical" evidence="1">
    <location>
        <begin position="201"/>
        <end position="224"/>
    </location>
</feature>
<dbReference type="Gramene" id="TraesCS6B02G435100.1">
    <property type="protein sequence ID" value="TraesCS6B02G435100.1"/>
    <property type="gene ID" value="TraesCS6B02G435100"/>
</dbReference>
<evidence type="ECO:0000313" key="3">
    <source>
        <dbReference type="EnsemblPlants" id="TraesCS6B02G435100.1"/>
    </source>
</evidence>
<dbReference type="OrthoDB" id="685552at2759"/>
<keyword evidence="1" id="KW-0472">Membrane</keyword>
<evidence type="ECO:0000256" key="1">
    <source>
        <dbReference type="SAM" id="Phobius"/>
    </source>
</evidence>
<keyword evidence="1" id="KW-0812">Transmembrane</keyword>
<dbReference type="OMA" id="DMANGYW"/>
<dbReference type="Proteomes" id="UP000019116">
    <property type="component" value="Chromosome 6B"/>
</dbReference>
<dbReference type="Pfam" id="PF13962">
    <property type="entry name" value="PGG"/>
    <property type="match status" value="1"/>
</dbReference>
<feature type="transmembrane region" description="Helical" evidence="1">
    <location>
        <begin position="84"/>
        <end position="102"/>
    </location>
</feature>
<reference evidence="3" key="2">
    <citation type="submission" date="2018-10" db="UniProtKB">
        <authorList>
            <consortium name="EnsemblPlants"/>
        </authorList>
    </citation>
    <scope>IDENTIFICATION</scope>
</reference>
<reference evidence="3" key="1">
    <citation type="submission" date="2018-08" db="EMBL/GenBank/DDBJ databases">
        <authorList>
            <person name="Rossello M."/>
        </authorList>
    </citation>
    <scope>NUCLEOTIDE SEQUENCE [LARGE SCALE GENOMIC DNA]</scope>
    <source>
        <strain evidence="3">cv. Chinese Spring</strain>
    </source>
</reference>
<feature type="domain" description="PGG" evidence="2">
    <location>
        <begin position="77"/>
        <end position="195"/>
    </location>
</feature>
<dbReference type="PANTHER" id="PTHR24177:SF430">
    <property type="entry name" value="OS06G0295000 PROTEIN"/>
    <property type="match status" value="1"/>
</dbReference>
<proteinExistence type="predicted"/>
<dbReference type="InterPro" id="IPR026961">
    <property type="entry name" value="PGG_dom"/>
</dbReference>
<dbReference type="PANTHER" id="PTHR24177">
    <property type="entry name" value="CASKIN"/>
    <property type="match status" value="1"/>
</dbReference>
<dbReference type="GO" id="GO:0016020">
    <property type="term" value="C:membrane"/>
    <property type="evidence" value="ECO:0000318"/>
    <property type="project" value="GO_Central"/>
</dbReference>
<dbReference type="EnsemblPlants" id="TraesCS6B02G435100.1">
    <property type="protein sequence ID" value="TraesCS6B02G435100.1"/>
    <property type="gene ID" value="TraesCS6B02G435100"/>
</dbReference>
<protein>
    <recommendedName>
        <fullName evidence="2">PGG domain-containing protein</fullName>
    </recommendedName>
</protein>
<evidence type="ECO:0000259" key="2">
    <source>
        <dbReference type="Pfam" id="PF13962"/>
    </source>
</evidence>
<dbReference type="Gramene" id="TraesCS6B03G1217600.1">
    <property type="protein sequence ID" value="TraesCS6B03G1217600.1.CDS"/>
    <property type="gene ID" value="TraesCS6B03G1217600"/>
</dbReference>
<organism evidence="3">
    <name type="scientific">Triticum aestivum</name>
    <name type="common">Wheat</name>
    <dbReference type="NCBI Taxonomy" id="4565"/>
    <lineage>
        <taxon>Eukaryota</taxon>
        <taxon>Viridiplantae</taxon>
        <taxon>Streptophyta</taxon>
        <taxon>Embryophyta</taxon>
        <taxon>Tracheophyta</taxon>
        <taxon>Spermatophyta</taxon>
        <taxon>Magnoliopsida</taxon>
        <taxon>Liliopsida</taxon>
        <taxon>Poales</taxon>
        <taxon>Poaceae</taxon>
        <taxon>BOP clade</taxon>
        <taxon>Pooideae</taxon>
        <taxon>Triticodae</taxon>
        <taxon>Triticeae</taxon>
        <taxon>Triticinae</taxon>
        <taxon>Triticum</taxon>
    </lineage>
</organism>
<evidence type="ECO:0000313" key="4">
    <source>
        <dbReference type="Proteomes" id="UP000019116"/>
    </source>
</evidence>
<sequence length="233" mass="25756">MSQPAEHPTPSHFFTACSRARPAKMASAPPTHSNGENISEIEIARVNHPPPTTQVAMNGVQNGVHTNPNNGRLAEDKQQAYRSWLLLLTSLTATVTFTVGLTPPGGFWAADDKTNGYVAGISVMRDKFPTRYLAFYYSNTTAFFTSLMIIAMLAKNQNSENTNREQPDAMKKHVLNGLVVLCFLSLGTSYVAGTWDSPSRVIYVVAVFVVNILYMLLPWFVSLIRSCIRSRKP</sequence>
<dbReference type="STRING" id="4565.A0A3B6PV30"/>
<feature type="transmembrane region" description="Helical" evidence="1">
    <location>
        <begin position="134"/>
        <end position="154"/>
    </location>
</feature>
<name>A0A3B6PV30_WHEAT</name>
<keyword evidence="1" id="KW-1133">Transmembrane helix</keyword>
<accession>A0A3B6PV30</accession>
<keyword evidence="4" id="KW-1185">Reference proteome</keyword>
<dbReference type="AlphaFoldDB" id="A0A3B6PV30"/>
<feature type="transmembrane region" description="Helical" evidence="1">
    <location>
        <begin position="174"/>
        <end position="195"/>
    </location>
</feature>